<dbReference type="SUPFAM" id="SSF55729">
    <property type="entry name" value="Acyl-CoA N-acyltransferases (Nat)"/>
    <property type="match status" value="2"/>
</dbReference>
<name>A0A4Z1E277_9MICO</name>
<accession>A0A4Z1E277</accession>
<feature type="domain" description="N-acetyltransferase" evidence="1">
    <location>
        <begin position="27"/>
        <end position="190"/>
    </location>
</feature>
<dbReference type="Pfam" id="PF00583">
    <property type="entry name" value="Acetyltransf_1"/>
    <property type="match status" value="1"/>
</dbReference>
<feature type="domain" description="N-acetyltransferase" evidence="1">
    <location>
        <begin position="193"/>
        <end position="343"/>
    </location>
</feature>
<dbReference type="GO" id="GO:0016747">
    <property type="term" value="F:acyltransferase activity, transferring groups other than amino-acyl groups"/>
    <property type="evidence" value="ECO:0007669"/>
    <property type="project" value="InterPro"/>
</dbReference>
<dbReference type="PANTHER" id="PTHR43617">
    <property type="entry name" value="L-AMINO ACID N-ACETYLTRANSFERASE"/>
    <property type="match status" value="1"/>
</dbReference>
<dbReference type="InterPro" id="IPR000182">
    <property type="entry name" value="GNAT_dom"/>
</dbReference>
<gene>
    <name evidence="2" type="ORF">SERN_0198</name>
</gene>
<dbReference type="CDD" id="cd04301">
    <property type="entry name" value="NAT_SF"/>
    <property type="match status" value="2"/>
</dbReference>
<keyword evidence="2" id="KW-0808">Transferase</keyword>
<sequence length="343" mass="37007">MTAPVTGPVSARVEAPELPPLDHPDVALWRPATLADAEAITRAQKTMDAVDHPDWTTPLEDVRDELESSHLDLACDSVLGLGSDGDVLAWGLVDLSPGRATRVQVYLTGGVVPAARGRGVGRRLLAFQEARARQVLATRSEALPARIQIDVDERSPAALALAQRLGMTVHRWFTSMERDLAHEIVAVPAPREAAVITYTPDRADDARLARNDSFRDHWGSQPTQPERWAQFVGGDLFRADLSRIAVDADGRVLGFALCNANPEDWEVQGFTSAYVGVLGVVREARGRGIAPALLEGVLRATAEAGLERVVLDVDTESPTGALGLYERSGFVATSRSMTVARDL</sequence>
<evidence type="ECO:0000313" key="2">
    <source>
        <dbReference type="EMBL" id="TGO06006.1"/>
    </source>
</evidence>
<organism evidence="2 3">
    <name type="scientific">Serinibacter arcticus</name>
    <dbReference type="NCBI Taxonomy" id="1655435"/>
    <lineage>
        <taxon>Bacteria</taxon>
        <taxon>Bacillati</taxon>
        <taxon>Actinomycetota</taxon>
        <taxon>Actinomycetes</taxon>
        <taxon>Micrococcales</taxon>
        <taxon>Beutenbergiaceae</taxon>
        <taxon>Serinibacter</taxon>
    </lineage>
</organism>
<reference evidence="2 3" key="1">
    <citation type="submission" date="2018-11" db="EMBL/GenBank/DDBJ databases">
        <title>Complete genome sequencing of the Actinobacteria Serinibacter sp. K3-2.</title>
        <authorList>
            <person name="Rakitin A.L."/>
            <person name="Beletsky A.V."/>
            <person name="Mardanov A.V."/>
            <person name="Ravin N.V."/>
            <person name="Gromova A.S."/>
            <person name="Filippova S.N."/>
            <person name="Gal'Chenko V.F."/>
        </authorList>
    </citation>
    <scope>NUCLEOTIDE SEQUENCE [LARGE SCALE GENOMIC DNA]</scope>
    <source>
        <strain evidence="2 3">K3-2</strain>
    </source>
</reference>
<proteinExistence type="predicted"/>
<evidence type="ECO:0000259" key="1">
    <source>
        <dbReference type="PROSITE" id="PS51186"/>
    </source>
</evidence>
<evidence type="ECO:0000313" key="3">
    <source>
        <dbReference type="Proteomes" id="UP000297318"/>
    </source>
</evidence>
<keyword evidence="3" id="KW-1185">Reference proteome</keyword>
<protein>
    <submittedName>
        <fullName evidence="2">GCN5-related N-acetyltransferase</fullName>
    </submittedName>
</protein>
<dbReference type="AlphaFoldDB" id="A0A4Z1E277"/>
<dbReference type="PROSITE" id="PS51186">
    <property type="entry name" value="GNAT"/>
    <property type="match status" value="2"/>
</dbReference>
<dbReference type="InterPro" id="IPR016181">
    <property type="entry name" value="Acyl_CoA_acyltransferase"/>
</dbReference>
<dbReference type="Proteomes" id="UP000297318">
    <property type="component" value="Unassembled WGS sequence"/>
</dbReference>
<dbReference type="Gene3D" id="3.40.630.30">
    <property type="match status" value="1"/>
</dbReference>
<dbReference type="EMBL" id="RHPJ01000001">
    <property type="protein sequence ID" value="TGO06006.1"/>
    <property type="molecule type" value="Genomic_DNA"/>
</dbReference>
<dbReference type="InterPro" id="IPR050276">
    <property type="entry name" value="MshD_Acetyltransferase"/>
</dbReference>
<comment type="caution">
    <text evidence="2">The sequence shown here is derived from an EMBL/GenBank/DDBJ whole genome shotgun (WGS) entry which is preliminary data.</text>
</comment>